<organism evidence="2">
    <name type="scientific">Eutreptiella gymnastica</name>
    <dbReference type="NCBI Taxonomy" id="73025"/>
    <lineage>
        <taxon>Eukaryota</taxon>
        <taxon>Discoba</taxon>
        <taxon>Euglenozoa</taxon>
        <taxon>Euglenida</taxon>
        <taxon>Spirocuta</taxon>
        <taxon>Euglenophyceae</taxon>
        <taxon>Eutreptiales</taxon>
        <taxon>Eutreptiaceae</taxon>
        <taxon>Eutreptiella</taxon>
    </lineage>
</organism>
<keyword evidence="1" id="KW-0472">Membrane</keyword>
<name>A0A7S1HSZ4_9EUGL</name>
<accession>A0A7S1HSZ4</accession>
<dbReference type="AlphaFoldDB" id="A0A7S1HSZ4"/>
<protein>
    <submittedName>
        <fullName evidence="2">Uncharacterized protein</fullName>
    </submittedName>
</protein>
<keyword evidence="1" id="KW-0812">Transmembrane</keyword>
<feature type="transmembrane region" description="Helical" evidence="1">
    <location>
        <begin position="195"/>
        <end position="215"/>
    </location>
</feature>
<dbReference type="EMBL" id="HBGA01003232">
    <property type="protein sequence ID" value="CAD8990069.1"/>
    <property type="molecule type" value="Transcribed_RNA"/>
</dbReference>
<feature type="transmembrane region" description="Helical" evidence="1">
    <location>
        <begin position="169"/>
        <end position="189"/>
    </location>
</feature>
<proteinExistence type="predicted"/>
<evidence type="ECO:0000256" key="1">
    <source>
        <dbReference type="SAM" id="Phobius"/>
    </source>
</evidence>
<keyword evidence="1" id="KW-1133">Transmembrane helix</keyword>
<reference evidence="2" key="1">
    <citation type="submission" date="2021-01" db="EMBL/GenBank/DDBJ databases">
        <authorList>
            <person name="Corre E."/>
            <person name="Pelletier E."/>
            <person name="Niang G."/>
            <person name="Scheremetjew M."/>
            <person name="Finn R."/>
            <person name="Kale V."/>
            <person name="Holt S."/>
            <person name="Cochrane G."/>
            <person name="Meng A."/>
            <person name="Brown T."/>
            <person name="Cohen L."/>
        </authorList>
    </citation>
    <scope>NUCLEOTIDE SEQUENCE</scope>
    <source>
        <strain evidence="2">NIES-381</strain>
    </source>
</reference>
<evidence type="ECO:0000313" key="2">
    <source>
        <dbReference type="EMBL" id="CAD8990069.1"/>
    </source>
</evidence>
<sequence length="249" mass="28099">MNNALVLCEMLTQSLLINHQLPTHVNYTTAKQEPENTNKGTPHNLPLPSSIPLGGWPIEGGRTRRGRRLRGCCWLGWWWRRLHRVHRLHPRHRVGQHCCREQGFSCIPLALPLAELLGDPLEPLAILRHREVPVVGGGAPPALFRSCLGTLHRVLAATARRRGSCLGCGLGRCLPLLMLLLMLLLLLLLLLLSLLLMLLLLMLALQLLLAIALLVPARVRARPTPVSREGWPNLLARAGIRLQRRWWRW</sequence>
<gene>
    <name evidence="2" type="ORF">EGYM00392_LOCUS1111</name>
</gene>